<evidence type="ECO:0000256" key="7">
    <source>
        <dbReference type="ARBA" id="ARBA00012252"/>
    </source>
</evidence>
<dbReference type="GO" id="GO:0030409">
    <property type="term" value="F:glutamate formimidoyltransferase activity"/>
    <property type="evidence" value="ECO:0007669"/>
    <property type="project" value="UniProtKB-EC"/>
</dbReference>
<dbReference type="EMBL" id="JAODUP010000066">
    <property type="protein sequence ID" value="KAK2164306.1"/>
    <property type="molecule type" value="Genomic_DNA"/>
</dbReference>
<keyword evidence="13" id="KW-0290">Folate-binding</keyword>
<proteinExistence type="inferred from homology"/>
<evidence type="ECO:0000256" key="13">
    <source>
        <dbReference type="ARBA" id="ARBA00022954"/>
    </source>
</evidence>
<evidence type="ECO:0000256" key="6">
    <source>
        <dbReference type="ARBA" id="ARBA00010825"/>
    </source>
</evidence>
<dbReference type="InterPro" id="IPR022384">
    <property type="entry name" value="FormiminoTrfase_cat_dom_sf"/>
</dbReference>
<evidence type="ECO:0000256" key="1">
    <source>
        <dbReference type="ARBA" id="ARBA00002680"/>
    </source>
</evidence>
<dbReference type="InterPro" id="IPR007044">
    <property type="entry name" value="Cyclodeamin/CycHdrlase"/>
</dbReference>
<comment type="subcellular location">
    <subcellularLocation>
        <location evidence="2">Cytoplasm</location>
        <location evidence="2">Cytoskeleton</location>
        <location evidence="2">Microtubule organizing center</location>
        <location evidence="2">Centrosome</location>
        <location evidence="2">Centriole</location>
    </subcellularLocation>
    <subcellularLocation>
        <location evidence="3">Golgi apparatus</location>
    </subcellularLocation>
</comment>
<name>A0AAD9NDI9_9ANNE</name>
<evidence type="ECO:0000256" key="19">
    <source>
        <dbReference type="ARBA" id="ARBA00025915"/>
    </source>
</evidence>
<dbReference type="GO" id="GO:0006547">
    <property type="term" value="P:L-histidine metabolic process"/>
    <property type="evidence" value="ECO:0007669"/>
    <property type="project" value="UniProtKB-KW"/>
</dbReference>
<dbReference type="InterPro" id="IPR012886">
    <property type="entry name" value="Formiminotransferase_N"/>
</dbReference>
<gene>
    <name evidence="23" type="ORF">LSH36_66g07035</name>
</gene>
<evidence type="ECO:0000256" key="20">
    <source>
        <dbReference type="ARBA" id="ARBA00030029"/>
    </source>
</evidence>
<dbReference type="EC" id="2.1.2.5" evidence="7"/>
<sequence length="544" mass="59832">MLNGIILKEDEVIEAIANAIASTDGCNLLDVDPGMSTNRTVYTFVGTPEAVVEGALNGARAASQLIDMTRHHGEHPRLGAMDVCPFIPVKNVTMEDCVECAKEFAERLAVELGIPVYLYGEAAAEDYRRTVPQIRSGEYEGLSEKLAKPEWKPDFGAPDFVASWGATIVGARKFLIAYNINMLSTKEQAHRVALNIREQGRGENEDCIWEDREVSDEPGRLKNIQAIGWYLEEANLAQVSVNITDYELTPIHVVYEEVCNDATDLSLGVVGSQIVGLVPLNAILKTAEYFMEKESLFLLEEDQKIRLVVDRLGLHSLGGFNPKERIIEYMVESDKDGPLLTMDLKEFILTVGARSPTPGGGSVAALTATLGAALGAMTGFLTYGNKKFYSLDKEMRQLLSPLYKTTRELMPFIDADAAAFSDLMLASKLPKNTEDEKTFHDKAVQRAVKNAIAVPMTMAQTANSLWPSMKELAKIGNISCKSDLQVGAKSLETGVWGAYQNVLINLGQVTDEEAKKTIQQDAEKELKTATENCADVLRILEERK</sequence>
<evidence type="ECO:0000259" key="22">
    <source>
        <dbReference type="SMART" id="SM01222"/>
    </source>
</evidence>
<dbReference type="InterPro" id="IPR051623">
    <property type="entry name" value="FTCD"/>
</dbReference>
<comment type="caution">
    <text evidence="23">The sequence shown here is derived from an EMBL/GenBank/DDBJ whole genome shotgun (WGS) entry which is preliminary data.</text>
</comment>
<keyword evidence="15" id="KW-0206">Cytoskeleton</keyword>
<dbReference type="GO" id="GO:0030412">
    <property type="term" value="F:formimidoyltetrahydrofolate cyclodeaminase activity"/>
    <property type="evidence" value="ECO:0007669"/>
    <property type="project" value="UniProtKB-EC"/>
</dbReference>
<keyword evidence="16" id="KW-0456">Lyase</keyword>
<dbReference type="FunFam" id="3.30.70.670:FF:000001">
    <property type="entry name" value="Formimidoyltransferase cyclodeaminase"/>
    <property type="match status" value="1"/>
</dbReference>
<dbReference type="PANTHER" id="PTHR12234">
    <property type="entry name" value="FORMIMINOTRANSFERASE-CYCLODEAMINASE"/>
    <property type="match status" value="1"/>
</dbReference>
<evidence type="ECO:0000256" key="17">
    <source>
        <dbReference type="ARBA" id="ARBA00023268"/>
    </source>
</evidence>
<keyword evidence="17" id="KW-0511">Multifunctional enzyme</keyword>
<evidence type="ECO:0000259" key="21">
    <source>
        <dbReference type="SMART" id="SM01221"/>
    </source>
</evidence>
<dbReference type="Pfam" id="PF02971">
    <property type="entry name" value="FTCD"/>
    <property type="match status" value="1"/>
</dbReference>
<evidence type="ECO:0000256" key="12">
    <source>
        <dbReference type="ARBA" id="ARBA00022808"/>
    </source>
</evidence>
<dbReference type="GO" id="GO:0005794">
    <property type="term" value="C:Golgi apparatus"/>
    <property type="evidence" value="ECO:0007669"/>
    <property type="project" value="UniProtKB-SubCell"/>
</dbReference>
<dbReference type="InterPro" id="IPR037064">
    <property type="entry name" value="Formiminotransferase_N_sf"/>
</dbReference>
<dbReference type="Gene3D" id="3.30.990.10">
    <property type="entry name" value="Formiminotransferase, N-terminal subdomain"/>
    <property type="match status" value="1"/>
</dbReference>
<feature type="domain" description="Formiminotransferase N-terminal subdomain" evidence="22">
    <location>
        <begin position="1"/>
        <end position="173"/>
    </location>
</feature>
<dbReference type="Pfam" id="PF04961">
    <property type="entry name" value="FTCD_C"/>
    <property type="match status" value="1"/>
</dbReference>
<evidence type="ECO:0000256" key="10">
    <source>
        <dbReference type="ARBA" id="ARBA00022490"/>
    </source>
</evidence>
<evidence type="ECO:0000256" key="14">
    <source>
        <dbReference type="ARBA" id="ARBA00023034"/>
    </source>
</evidence>
<keyword evidence="24" id="KW-1185">Reference proteome</keyword>
<comment type="similarity">
    <text evidence="6">In the C-terminal section; belongs to the cyclodeaminase/cyclohydrolase family.</text>
</comment>
<dbReference type="GO" id="GO:0005814">
    <property type="term" value="C:centriole"/>
    <property type="evidence" value="ECO:0007669"/>
    <property type="project" value="UniProtKB-SubCell"/>
</dbReference>
<evidence type="ECO:0000313" key="23">
    <source>
        <dbReference type="EMBL" id="KAK2164306.1"/>
    </source>
</evidence>
<evidence type="ECO:0000256" key="8">
    <source>
        <dbReference type="ARBA" id="ARBA00012998"/>
    </source>
</evidence>
<dbReference type="Gene3D" id="1.20.120.680">
    <property type="entry name" value="Formiminotetrahydrofolate cyclodeaminase monomer, up-and-down helical bundle"/>
    <property type="match status" value="1"/>
</dbReference>
<dbReference type="SUPFAM" id="SSF55116">
    <property type="entry name" value="Formiminotransferase domain of formiminotransferase-cyclodeaminase"/>
    <property type="match status" value="2"/>
</dbReference>
<dbReference type="PANTHER" id="PTHR12234:SF0">
    <property type="entry name" value="FORMIMIDOYLTRANSFERASE-CYCLODEAMINASE"/>
    <property type="match status" value="1"/>
</dbReference>
<dbReference type="Pfam" id="PF07837">
    <property type="entry name" value="FTCD_N"/>
    <property type="match status" value="1"/>
</dbReference>
<dbReference type="NCBIfam" id="TIGR02024">
    <property type="entry name" value="FtcD"/>
    <property type="match status" value="1"/>
</dbReference>
<dbReference type="Proteomes" id="UP001208570">
    <property type="component" value="Unassembled WGS sequence"/>
</dbReference>
<dbReference type="EC" id="4.3.1.4" evidence="8"/>
<evidence type="ECO:0000256" key="16">
    <source>
        <dbReference type="ARBA" id="ARBA00023239"/>
    </source>
</evidence>
<evidence type="ECO:0000256" key="18">
    <source>
        <dbReference type="ARBA" id="ARBA00025506"/>
    </source>
</evidence>
<keyword evidence="10" id="KW-0963">Cytoplasm</keyword>
<evidence type="ECO:0000256" key="2">
    <source>
        <dbReference type="ARBA" id="ARBA00004114"/>
    </source>
</evidence>
<dbReference type="SUPFAM" id="SSF101262">
    <property type="entry name" value="Methenyltetrahydrofolate cyclohydrolase-like"/>
    <property type="match status" value="1"/>
</dbReference>
<evidence type="ECO:0000256" key="15">
    <source>
        <dbReference type="ARBA" id="ARBA00023212"/>
    </source>
</evidence>
<evidence type="ECO:0000256" key="11">
    <source>
        <dbReference type="ARBA" id="ARBA00022679"/>
    </source>
</evidence>
<feature type="domain" description="Formiminotransferase C-terminal subdomain" evidence="21">
    <location>
        <begin position="174"/>
        <end position="330"/>
    </location>
</feature>
<dbReference type="FunFam" id="3.30.990.10:FF:000001">
    <property type="entry name" value="Formimidoyltransferase cyclodeaminase"/>
    <property type="match status" value="1"/>
</dbReference>
<dbReference type="SMART" id="SM01222">
    <property type="entry name" value="FTCD_N"/>
    <property type="match status" value="1"/>
</dbReference>
<dbReference type="InterPro" id="IPR013802">
    <property type="entry name" value="Formiminotransferase_C"/>
</dbReference>
<keyword evidence="14" id="KW-0333">Golgi apparatus</keyword>
<keyword evidence="12" id="KW-0369">Histidine metabolism</keyword>
<evidence type="ECO:0000256" key="5">
    <source>
        <dbReference type="ARBA" id="ARBA00008297"/>
    </source>
</evidence>
<accession>A0AAD9NDI9</accession>
<dbReference type="SMART" id="SM01221">
    <property type="entry name" value="FTCD"/>
    <property type="match status" value="1"/>
</dbReference>
<evidence type="ECO:0000313" key="24">
    <source>
        <dbReference type="Proteomes" id="UP001208570"/>
    </source>
</evidence>
<dbReference type="FunFam" id="1.20.120.680:FF:000001">
    <property type="entry name" value="Formimidoyltransferase cyclodeaminase"/>
    <property type="match status" value="1"/>
</dbReference>
<reference evidence="23" key="1">
    <citation type="journal article" date="2023" name="Mol. Biol. Evol.">
        <title>Third-Generation Sequencing Reveals the Adaptive Role of the Epigenome in Three Deep-Sea Polychaetes.</title>
        <authorList>
            <person name="Perez M."/>
            <person name="Aroh O."/>
            <person name="Sun Y."/>
            <person name="Lan Y."/>
            <person name="Juniper S.K."/>
            <person name="Young C.R."/>
            <person name="Angers B."/>
            <person name="Qian P.Y."/>
        </authorList>
    </citation>
    <scope>NUCLEOTIDE SEQUENCE</scope>
    <source>
        <strain evidence="23">P08H-3</strain>
    </source>
</reference>
<comment type="function">
    <text evidence="1">Binds and promotes bundling of vimentin filaments originating from the Golgi.</text>
</comment>
<evidence type="ECO:0000256" key="3">
    <source>
        <dbReference type="ARBA" id="ARBA00004555"/>
    </source>
</evidence>
<comment type="subunit">
    <text evidence="19">Homooctamer, including four polyglutamate binding sites. The subunits are arranged as a tetramer of dimers, and form a planar ring-shaped structure.</text>
</comment>
<comment type="function">
    <text evidence="18">Folate-dependent enzyme, that displays both transferase and deaminase activity. Serves to channel one-carbon units from formiminoglutamate to the folate pool.</text>
</comment>
<organism evidence="23 24">
    <name type="scientific">Paralvinella palmiformis</name>
    <dbReference type="NCBI Taxonomy" id="53620"/>
    <lineage>
        <taxon>Eukaryota</taxon>
        <taxon>Metazoa</taxon>
        <taxon>Spiralia</taxon>
        <taxon>Lophotrochozoa</taxon>
        <taxon>Annelida</taxon>
        <taxon>Polychaeta</taxon>
        <taxon>Sedentaria</taxon>
        <taxon>Canalipalpata</taxon>
        <taxon>Terebellida</taxon>
        <taxon>Terebelliformia</taxon>
        <taxon>Alvinellidae</taxon>
        <taxon>Paralvinella</taxon>
    </lineage>
</organism>
<comment type="pathway">
    <text evidence="4">Amino-acid degradation; L-histidine degradation into L-glutamate; L-glutamate from N-formimidoyl-L-glutamate (transferase route): step 1/1.</text>
</comment>
<evidence type="ECO:0000256" key="9">
    <source>
        <dbReference type="ARBA" id="ARBA00017787"/>
    </source>
</evidence>
<protein>
    <recommendedName>
        <fullName evidence="9">Formimidoyltransferase-cyclodeaminase</fullName>
        <ecNumber evidence="7">2.1.2.5</ecNumber>
        <ecNumber evidence="8">4.3.1.4</ecNumber>
    </recommendedName>
    <alternativeName>
        <fullName evidence="20">Formiminotransferase-cyclodeaminase</fullName>
    </alternativeName>
</protein>
<keyword evidence="11" id="KW-0808">Transferase</keyword>
<dbReference type="GO" id="GO:0005542">
    <property type="term" value="F:folic acid binding"/>
    <property type="evidence" value="ECO:0007669"/>
    <property type="project" value="UniProtKB-KW"/>
</dbReference>
<dbReference type="InterPro" id="IPR036178">
    <property type="entry name" value="Formintransfe-cycloase-like_sf"/>
</dbReference>
<dbReference type="InterPro" id="IPR037070">
    <property type="entry name" value="Formiminotransferase_C_sf"/>
</dbReference>
<evidence type="ECO:0000256" key="4">
    <source>
        <dbReference type="ARBA" id="ARBA00005082"/>
    </source>
</evidence>
<dbReference type="AlphaFoldDB" id="A0AAD9NDI9"/>
<dbReference type="Gene3D" id="3.30.70.670">
    <property type="entry name" value="Formiminotransferase, C-terminal subdomain"/>
    <property type="match status" value="1"/>
</dbReference>
<dbReference type="InterPro" id="IPR004227">
    <property type="entry name" value="Formiminotransferase_cat"/>
</dbReference>
<comment type="similarity">
    <text evidence="5">In the N-terminal section; belongs to the formiminotransferase family.</text>
</comment>